<organism evidence="1 2">
    <name type="scientific">Pleurodeles waltl</name>
    <name type="common">Iberian ribbed newt</name>
    <dbReference type="NCBI Taxonomy" id="8319"/>
    <lineage>
        <taxon>Eukaryota</taxon>
        <taxon>Metazoa</taxon>
        <taxon>Chordata</taxon>
        <taxon>Craniata</taxon>
        <taxon>Vertebrata</taxon>
        <taxon>Euteleostomi</taxon>
        <taxon>Amphibia</taxon>
        <taxon>Batrachia</taxon>
        <taxon>Caudata</taxon>
        <taxon>Salamandroidea</taxon>
        <taxon>Salamandridae</taxon>
        <taxon>Pleurodelinae</taxon>
        <taxon>Pleurodeles</taxon>
    </lineage>
</organism>
<evidence type="ECO:0000313" key="2">
    <source>
        <dbReference type="Proteomes" id="UP001066276"/>
    </source>
</evidence>
<name>A0AAV7RTX4_PLEWA</name>
<reference evidence="1" key="1">
    <citation type="journal article" date="2022" name="bioRxiv">
        <title>Sequencing and chromosome-scale assembly of the giantPleurodeles waltlgenome.</title>
        <authorList>
            <person name="Brown T."/>
            <person name="Elewa A."/>
            <person name="Iarovenko S."/>
            <person name="Subramanian E."/>
            <person name="Araus A.J."/>
            <person name="Petzold A."/>
            <person name="Susuki M."/>
            <person name="Suzuki K.-i.T."/>
            <person name="Hayashi T."/>
            <person name="Toyoda A."/>
            <person name="Oliveira C."/>
            <person name="Osipova E."/>
            <person name="Leigh N.D."/>
            <person name="Simon A."/>
            <person name="Yun M.H."/>
        </authorList>
    </citation>
    <scope>NUCLEOTIDE SEQUENCE</scope>
    <source>
        <strain evidence="1">20211129_DDA</strain>
        <tissue evidence="1">Liver</tissue>
    </source>
</reference>
<sequence length="83" mass="9158">MTHGLFVTEVKAFAPCVQNGPFSKFNAQQPRAWASANGTPDTGETLLLHACLLMEHHSLQLPLEAMRLERSRPLLGFPLACEI</sequence>
<gene>
    <name evidence="1" type="ORF">NDU88_008666</name>
</gene>
<dbReference type="Proteomes" id="UP001066276">
    <property type="component" value="Chromosome 5"/>
</dbReference>
<evidence type="ECO:0000313" key="1">
    <source>
        <dbReference type="EMBL" id="KAJ1155941.1"/>
    </source>
</evidence>
<accession>A0AAV7RTX4</accession>
<comment type="caution">
    <text evidence="1">The sequence shown here is derived from an EMBL/GenBank/DDBJ whole genome shotgun (WGS) entry which is preliminary data.</text>
</comment>
<proteinExistence type="predicted"/>
<dbReference type="AlphaFoldDB" id="A0AAV7RTX4"/>
<keyword evidence="2" id="KW-1185">Reference proteome</keyword>
<protein>
    <submittedName>
        <fullName evidence="1">Uncharacterized protein</fullName>
    </submittedName>
</protein>
<dbReference type="EMBL" id="JANPWB010000009">
    <property type="protein sequence ID" value="KAJ1155941.1"/>
    <property type="molecule type" value="Genomic_DNA"/>
</dbReference>